<dbReference type="Gene3D" id="3.40.50.2300">
    <property type="match status" value="1"/>
</dbReference>
<dbReference type="Proteomes" id="UP000886251">
    <property type="component" value="Unassembled WGS sequence"/>
</dbReference>
<evidence type="ECO:0000259" key="3">
    <source>
        <dbReference type="PROSITE" id="PS50110"/>
    </source>
</evidence>
<dbReference type="Pfam" id="PF00072">
    <property type="entry name" value="Response_reg"/>
    <property type="match status" value="1"/>
</dbReference>
<evidence type="ECO:0000259" key="5">
    <source>
        <dbReference type="PROSITE" id="PS50887"/>
    </source>
</evidence>
<dbReference type="NCBIfam" id="TIGR00229">
    <property type="entry name" value="sensory_box"/>
    <property type="match status" value="1"/>
</dbReference>
<dbReference type="InterPro" id="IPR001789">
    <property type="entry name" value="Sig_transdc_resp-reg_receiver"/>
</dbReference>
<feature type="domain" description="Response regulatory" evidence="3">
    <location>
        <begin position="9"/>
        <end position="125"/>
    </location>
</feature>
<dbReference type="InterPro" id="IPR000014">
    <property type="entry name" value="PAS"/>
</dbReference>
<name>A0A831RJE3_9GAMM</name>
<dbReference type="CDD" id="cd01949">
    <property type="entry name" value="GGDEF"/>
    <property type="match status" value="1"/>
</dbReference>
<dbReference type="Pfam" id="PF13426">
    <property type="entry name" value="PAS_9"/>
    <property type="match status" value="1"/>
</dbReference>
<protein>
    <submittedName>
        <fullName evidence="6">GGDEF domain-containing response regulator</fullName>
    </submittedName>
</protein>
<reference evidence="6" key="1">
    <citation type="journal article" date="2020" name="mSystems">
        <title>Genome- and Community-Level Interaction Insights into Carbon Utilization and Element Cycling Functions of Hydrothermarchaeota in Hydrothermal Sediment.</title>
        <authorList>
            <person name="Zhou Z."/>
            <person name="Liu Y."/>
            <person name="Xu W."/>
            <person name="Pan J."/>
            <person name="Luo Z.H."/>
            <person name="Li M."/>
        </authorList>
    </citation>
    <scope>NUCLEOTIDE SEQUENCE [LARGE SCALE GENOMIC DNA]</scope>
    <source>
        <strain evidence="6">HyVt-443</strain>
    </source>
</reference>
<dbReference type="InterPro" id="IPR000160">
    <property type="entry name" value="GGDEF_dom"/>
</dbReference>
<evidence type="ECO:0000256" key="2">
    <source>
        <dbReference type="SAM" id="Coils"/>
    </source>
</evidence>
<keyword evidence="1" id="KW-0597">Phosphoprotein</keyword>
<dbReference type="SMART" id="SM00267">
    <property type="entry name" value="GGDEF"/>
    <property type="match status" value="1"/>
</dbReference>
<dbReference type="Gene3D" id="3.30.450.20">
    <property type="entry name" value="PAS domain"/>
    <property type="match status" value="1"/>
</dbReference>
<dbReference type="GO" id="GO:0000160">
    <property type="term" value="P:phosphorelay signal transduction system"/>
    <property type="evidence" value="ECO:0007669"/>
    <property type="project" value="InterPro"/>
</dbReference>
<evidence type="ECO:0000256" key="1">
    <source>
        <dbReference type="PROSITE-ProRule" id="PRU00169"/>
    </source>
</evidence>
<dbReference type="EMBL" id="DRKP01000091">
    <property type="protein sequence ID" value="HEB96357.1"/>
    <property type="molecule type" value="Genomic_DNA"/>
</dbReference>
<dbReference type="Pfam" id="PF00990">
    <property type="entry name" value="GGDEF"/>
    <property type="match status" value="1"/>
</dbReference>
<dbReference type="AlphaFoldDB" id="A0A831RJE3"/>
<feature type="domain" description="GGDEF" evidence="5">
    <location>
        <begin position="296"/>
        <end position="428"/>
    </location>
</feature>
<dbReference type="Pfam" id="PF00563">
    <property type="entry name" value="EAL"/>
    <property type="match status" value="1"/>
</dbReference>
<comment type="caution">
    <text evidence="6">The sequence shown here is derived from an EMBL/GenBank/DDBJ whole genome shotgun (WGS) entry which is preliminary data.</text>
</comment>
<dbReference type="PROSITE" id="PS50887">
    <property type="entry name" value="GGDEF"/>
    <property type="match status" value="1"/>
</dbReference>
<dbReference type="NCBIfam" id="TIGR00254">
    <property type="entry name" value="GGDEF"/>
    <property type="match status" value="1"/>
</dbReference>
<sequence length="691" mass="77201">MKGSDDAIELLISEPSQELAQQLVNMLRNAGLVIHPTIAGNEKELLEALPRSALDLILCDADVDADGFLGCIGHCLQQRPDIPVVILYSEQDPEVLLQALRNGARDVVSKEDPEHLALVVQREFADLRTRRALRQAEERLRETEARCTALMDHSRDAIAYIHEGMHVRANAVYLEMFGFPDMEEIEGLPILDMIAADDLDRFKRFLRSPDASQGELEIRCRSSQGTTFDARIEFSPASIDGEACTQIIIRSRGGDSELEEKLQQVSSQDSLTGLSNRHHFMQQLQESMRENGETGAGLTLLYLSIDHFHQLRSRIGLAAADLLLREFADTFLPALAEGDLPARFGDHAFAILTRGDTTQGRALAGRILQQIGEHLFQIENHMLQPVCSVGIATRDDDIGSAQELVNAAYQACESVAADGSDRIASYRPEEMTPAFGEQRDEARISTIVDQAISGEGPRVLYQPVVSLEGDSRELYAVLSRLLDDSGDELLPDEFIPVAEQGGKMGELDRLVIRHAMAEAVRQRSEGRKVCFFLPLSEASLKDDQLLLWVCDRLRELNARGAWFVFSMTEEMVRDNMEQARRLTEGLKKIKCQIAVDRYGMVENPENLLKHIPVDYVRFDPSFASNLTSKHTRQEELSEMNQTVQKLGVRSIVTGVEDANTLAVLWTVGVNYIQGYFLQEPSEQISYDFSAT</sequence>
<evidence type="ECO:0000313" key="6">
    <source>
        <dbReference type="EMBL" id="HEB96357.1"/>
    </source>
</evidence>
<organism evidence="6">
    <name type="scientific">Sedimenticola thiotaurini</name>
    <dbReference type="NCBI Taxonomy" id="1543721"/>
    <lineage>
        <taxon>Bacteria</taxon>
        <taxon>Pseudomonadati</taxon>
        <taxon>Pseudomonadota</taxon>
        <taxon>Gammaproteobacteria</taxon>
        <taxon>Chromatiales</taxon>
        <taxon>Sedimenticolaceae</taxon>
        <taxon>Sedimenticola</taxon>
    </lineage>
</organism>
<feature type="coiled-coil region" evidence="2">
    <location>
        <begin position="126"/>
        <end position="153"/>
    </location>
</feature>
<dbReference type="PROSITE" id="PS50883">
    <property type="entry name" value="EAL"/>
    <property type="match status" value="1"/>
</dbReference>
<dbReference type="SUPFAM" id="SSF55785">
    <property type="entry name" value="PYP-like sensor domain (PAS domain)"/>
    <property type="match status" value="1"/>
</dbReference>
<dbReference type="Gene3D" id="3.30.70.270">
    <property type="match status" value="1"/>
</dbReference>
<dbReference type="InterPro" id="IPR001633">
    <property type="entry name" value="EAL_dom"/>
</dbReference>
<gene>
    <name evidence="6" type="ORF">ENI96_07990</name>
</gene>
<dbReference type="Gene3D" id="3.20.20.450">
    <property type="entry name" value="EAL domain"/>
    <property type="match status" value="1"/>
</dbReference>
<dbReference type="SUPFAM" id="SSF52172">
    <property type="entry name" value="CheY-like"/>
    <property type="match status" value="1"/>
</dbReference>
<proteinExistence type="predicted"/>
<feature type="modified residue" description="4-aspartylphosphate" evidence="1">
    <location>
        <position position="60"/>
    </location>
</feature>
<dbReference type="InterPro" id="IPR035919">
    <property type="entry name" value="EAL_sf"/>
</dbReference>
<dbReference type="GO" id="GO:0071111">
    <property type="term" value="F:cyclic-guanylate-specific phosphodiesterase activity"/>
    <property type="evidence" value="ECO:0007669"/>
    <property type="project" value="InterPro"/>
</dbReference>
<dbReference type="CDD" id="cd00156">
    <property type="entry name" value="REC"/>
    <property type="match status" value="1"/>
</dbReference>
<dbReference type="SMART" id="SM00052">
    <property type="entry name" value="EAL"/>
    <property type="match status" value="1"/>
</dbReference>
<dbReference type="CDD" id="cd00130">
    <property type="entry name" value="PAS"/>
    <property type="match status" value="1"/>
</dbReference>
<evidence type="ECO:0000259" key="4">
    <source>
        <dbReference type="PROSITE" id="PS50883"/>
    </source>
</evidence>
<dbReference type="PANTHER" id="PTHR33121">
    <property type="entry name" value="CYCLIC DI-GMP PHOSPHODIESTERASE PDEF"/>
    <property type="match status" value="1"/>
</dbReference>
<accession>A0A831RJE3</accession>
<dbReference type="InterPro" id="IPR035965">
    <property type="entry name" value="PAS-like_dom_sf"/>
</dbReference>
<feature type="domain" description="EAL" evidence="4">
    <location>
        <begin position="441"/>
        <end position="691"/>
    </location>
</feature>
<keyword evidence="2" id="KW-0175">Coiled coil</keyword>
<dbReference type="InterPro" id="IPR050706">
    <property type="entry name" value="Cyclic-di-GMP_PDE-like"/>
</dbReference>
<dbReference type="InterPro" id="IPR011006">
    <property type="entry name" value="CheY-like_superfamily"/>
</dbReference>
<dbReference type="CDD" id="cd01948">
    <property type="entry name" value="EAL"/>
    <property type="match status" value="1"/>
</dbReference>
<dbReference type="PANTHER" id="PTHR33121:SF23">
    <property type="entry name" value="CYCLIC DI-GMP PHOSPHODIESTERASE PDEB"/>
    <property type="match status" value="1"/>
</dbReference>
<dbReference type="SUPFAM" id="SSF141868">
    <property type="entry name" value="EAL domain-like"/>
    <property type="match status" value="1"/>
</dbReference>
<dbReference type="PROSITE" id="PS50110">
    <property type="entry name" value="RESPONSE_REGULATORY"/>
    <property type="match status" value="1"/>
</dbReference>
<dbReference type="InterPro" id="IPR029787">
    <property type="entry name" value="Nucleotide_cyclase"/>
</dbReference>
<dbReference type="InterPro" id="IPR043128">
    <property type="entry name" value="Rev_trsase/Diguanyl_cyclase"/>
</dbReference>
<dbReference type="SUPFAM" id="SSF55073">
    <property type="entry name" value="Nucleotide cyclase"/>
    <property type="match status" value="1"/>
</dbReference>